<sequence>MISPEVIRGYIDLIVLESLLDEPSYGYAISRRVESLTAGEYEIKETTLYSALRRLEKSDFVSSYKAKAETGRIRTYYELTATGREHYANRVAEWVSTGALVRRFIRDEHLASVGTTPKSTQ</sequence>
<organism evidence="2 3">
    <name type="scientific">Gulosibacter bifidus</name>
    <dbReference type="NCBI Taxonomy" id="272239"/>
    <lineage>
        <taxon>Bacteria</taxon>
        <taxon>Bacillati</taxon>
        <taxon>Actinomycetota</taxon>
        <taxon>Actinomycetes</taxon>
        <taxon>Micrococcales</taxon>
        <taxon>Microbacteriaceae</taxon>
        <taxon>Gulosibacter</taxon>
    </lineage>
</organism>
<dbReference type="InterPro" id="IPR005149">
    <property type="entry name" value="Tscrpt_reg_PadR_N"/>
</dbReference>
<gene>
    <name evidence="2" type="ORF">ACFSUQ_02550</name>
</gene>
<dbReference type="PANTHER" id="PTHR33169:SF14">
    <property type="entry name" value="TRANSCRIPTIONAL REGULATOR RV3488"/>
    <property type="match status" value="1"/>
</dbReference>
<dbReference type="InterPro" id="IPR036390">
    <property type="entry name" value="WH_DNA-bd_sf"/>
</dbReference>
<dbReference type="Pfam" id="PF03551">
    <property type="entry name" value="PadR"/>
    <property type="match status" value="1"/>
</dbReference>
<comment type="caution">
    <text evidence="2">The sequence shown here is derived from an EMBL/GenBank/DDBJ whole genome shotgun (WGS) entry which is preliminary data.</text>
</comment>
<evidence type="ECO:0000313" key="2">
    <source>
        <dbReference type="EMBL" id="MFD2674180.1"/>
    </source>
</evidence>
<dbReference type="InterPro" id="IPR036388">
    <property type="entry name" value="WH-like_DNA-bd_sf"/>
</dbReference>
<feature type="domain" description="Transcription regulator PadR N-terminal" evidence="1">
    <location>
        <begin position="15"/>
        <end position="88"/>
    </location>
</feature>
<name>A0ABW5RHC8_9MICO</name>
<dbReference type="SUPFAM" id="SSF46785">
    <property type="entry name" value="Winged helix' DNA-binding domain"/>
    <property type="match status" value="1"/>
</dbReference>
<proteinExistence type="predicted"/>
<dbReference type="PANTHER" id="PTHR33169">
    <property type="entry name" value="PADR-FAMILY TRANSCRIPTIONAL REGULATOR"/>
    <property type="match status" value="1"/>
</dbReference>
<reference evidence="3" key="1">
    <citation type="journal article" date="2019" name="Int. J. Syst. Evol. Microbiol.">
        <title>The Global Catalogue of Microorganisms (GCM) 10K type strain sequencing project: providing services to taxonomists for standard genome sequencing and annotation.</title>
        <authorList>
            <consortium name="The Broad Institute Genomics Platform"/>
            <consortium name="The Broad Institute Genome Sequencing Center for Infectious Disease"/>
            <person name="Wu L."/>
            <person name="Ma J."/>
        </authorList>
    </citation>
    <scope>NUCLEOTIDE SEQUENCE [LARGE SCALE GENOMIC DNA]</scope>
    <source>
        <strain evidence="3">TISTR 1511</strain>
    </source>
</reference>
<dbReference type="Gene3D" id="1.10.10.10">
    <property type="entry name" value="Winged helix-like DNA-binding domain superfamily/Winged helix DNA-binding domain"/>
    <property type="match status" value="1"/>
</dbReference>
<dbReference type="Proteomes" id="UP001597453">
    <property type="component" value="Unassembled WGS sequence"/>
</dbReference>
<dbReference type="RefSeq" id="WP_066057741.1">
    <property type="nucleotide sequence ID" value="NZ_JBHUNF010000001.1"/>
</dbReference>
<accession>A0ABW5RHC8</accession>
<evidence type="ECO:0000313" key="3">
    <source>
        <dbReference type="Proteomes" id="UP001597453"/>
    </source>
</evidence>
<dbReference type="EMBL" id="JBHUNF010000001">
    <property type="protein sequence ID" value="MFD2674180.1"/>
    <property type="molecule type" value="Genomic_DNA"/>
</dbReference>
<dbReference type="InterPro" id="IPR052509">
    <property type="entry name" value="Metal_resp_DNA-bind_regulator"/>
</dbReference>
<evidence type="ECO:0000259" key="1">
    <source>
        <dbReference type="Pfam" id="PF03551"/>
    </source>
</evidence>
<protein>
    <submittedName>
        <fullName evidence="2">PadR family transcriptional regulator</fullName>
    </submittedName>
</protein>
<keyword evidence="3" id="KW-1185">Reference proteome</keyword>